<evidence type="ECO:0008006" key="5">
    <source>
        <dbReference type="Google" id="ProtNLM"/>
    </source>
</evidence>
<feature type="compositionally biased region" description="Low complexity" evidence="1">
    <location>
        <begin position="142"/>
        <end position="169"/>
    </location>
</feature>
<gene>
    <name evidence="3" type="ORF">GCM10023340_40500</name>
</gene>
<sequence>MRPYPQRVRTRLLALATVPVVAGLALTTAPAAPAAPAARTAPASAPADEPDPADQPGRDRGAWRVTALGEGRYEVTWTSPTRLPTNTDRPVVTGAGLDFAEPTVDAAGRTVQTVVTADAAPRAADLDVVLSGDRLDEPGFDPAAGARAPVSAAPPTTPLPAADPATPGPFRTVTSDYELPGVKLRGMPEPIEMVGHVVEPAADAATGPRPLVLFLHGRHGVCYDPTDPDAYSDRWPCSGRFEEIPSQLGYDYVQRLLASQGYATVSVRVNGINAQDYRLDDGGADARAQIVRRHLDHWADLAAEHQVDLSRVVLVGHSRGGEGVDRASIQVPAGAPYTIAGQVLLAPTDFASHTAPYVPTVTVLPYCDGDVFDIQGQKFTDVGRDLTNDDTSLKSSVLVMGANHNFFNTEWTPGIAAAPSSDDWGGGAGQVCGRRHPGRLSAAEQRAVGKAYVAGAVRLFTDATDGSDYLPLFDGSHVTVPSIGDADVRSHAIGGGRDERRPGIEATPTLANGRAETKLCAGVTTYTPFDVSACGRDIDDAVTPHWVPQGEGTPARTFFEMSWSRAGAVGGLRFSTPLDLSVDRLELRTILDPDHGPIDLRLRLTDGSGGTAVVVPEGGPRVAPLLRKRYLTKMWAQSLYADASSASGLDASDVRSVELLGGDGGGHVWVADLAAAPAATPAAPAQRMPTVSLGTVTVPEGDPAGDRREEDRLARVPFTISGTVTRPSKFVVLTAGQERGSRNRFVVDVAPGQTRGTIPVAYTADRLDDQPIDVQLAAWGMRGLTTDDYLGRLRITDDDPDADLRVSVPRRTVREGQDVVLRFRTTAPADYELYAVAEVVRGPGENLRQADVPAAFMEDFTDRVRPRRPLYRSYVYVSQRIRAGGDSATLTIPVARDGRREGTERLYLRVRTADGRQTIPITVRDAA</sequence>
<comment type="caution">
    <text evidence="3">The sequence shown here is derived from an EMBL/GenBank/DDBJ whole genome shotgun (WGS) entry which is preliminary data.</text>
</comment>
<dbReference type="SUPFAM" id="SSF53474">
    <property type="entry name" value="alpha/beta-Hydrolases"/>
    <property type="match status" value="1"/>
</dbReference>
<keyword evidence="4" id="KW-1185">Reference proteome</keyword>
<reference evidence="4" key="1">
    <citation type="journal article" date="2019" name="Int. J. Syst. Evol. Microbiol.">
        <title>The Global Catalogue of Microorganisms (GCM) 10K type strain sequencing project: providing services to taxonomists for standard genome sequencing and annotation.</title>
        <authorList>
            <consortium name="The Broad Institute Genomics Platform"/>
            <consortium name="The Broad Institute Genome Sequencing Center for Infectious Disease"/>
            <person name="Wu L."/>
            <person name="Ma J."/>
        </authorList>
    </citation>
    <scope>NUCLEOTIDE SEQUENCE [LARGE SCALE GENOMIC DNA]</scope>
    <source>
        <strain evidence="4">JCM 18459</strain>
    </source>
</reference>
<feature type="region of interest" description="Disordered" evidence="1">
    <location>
        <begin position="30"/>
        <end position="60"/>
    </location>
</feature>
<evidence type="ECO:0000313" key="4">
    <source>
        <dbReference type="Proteomes" id="UP001500221"/>
    </source>
</evidence>
<evidence type="ECO:0000256" key="1">
    <source>
        <dbReference type="SAM" id="MobiDB-lite"/>
    </source>
</evidence>
<feature type="signal peptide" evidence="2">
    <location>
        <begin position="1"/>
        <end position="34"/>
    </location>
</feature>
<accession>A0ABP9Q646</accession>
<organism evidence="3 4">
    <name type="scientific">Nocardioides marinquilinus</name>
    <dbReference type="NCBI Taxonomy" id="1210400"/>
    <lineage>
        <taxon>Bacteria</taxon>
        <taxon>Bacillati</taxon>
        <taxon>Actinomycetota</taxon>
        <taxon>Actinomycetes</taxon>
        <taxon>Propionibacteriales</taxon>
        <taxon>Nocardioidaceae</taxon>
        <taxon>Nocardioides</taxon>
    </lineage>
</organism>
<name>A0ABP9Q646_9ACTN</name>
<feature type="compositionally biased region" description="Low complexity" evidence="1">
    <location>
        <begin position="30"/>
        <end position="47"/>
    </location>
</feature>
<dbReference type="Gene3D" id="3.40.50.1820">
    <property type="entry name" value="alpha/beta hydrolase"/>
    <property type="match status" value="1"/>
</dbReference>
<dbReference type="EMBL" id="BAABKG010000006">
    <property type="protein sequence ID" value="GAA5155382.1"/>
    <property type="molecule type" value="Genomic_DNA"/>
</dbReference>
<evidence type="ECO:0000313" key="3">
    <source>
        <dbReference type="EMBL" id="GAA5155382.1"/>
    </source>
</evidence>
<protein>
    <recommendedName>
        <fullName evidence="5">Secreted protein</fullName>
    </recommendedName>
</protein>
<feature type="chain" id="PRO_5046768188" description="Secreted protein" evidence="2">
    <location>
        <begin position="35"/>
        <end position="927"/>
    </location>
</feature>
<feature type="region of interest" description="Disordered" evidence="1">
    <location>
        <begin position="138"/>
        <end position="170"/>
    </location>
</feature>
<dbReference type="Proteomes" id="UP001500221">
    <property type="component" value="Unassembled WGS sequence"/>
</dbReference>
<keyword evidence="2" id="KW-0732">Signal</keyword>
<proteinExistence type="predicted"/>
<dbReference type="InterPro" id="IPR029058">
    <property type="entry name" value="AB_hydrolase_fold"/>
</dbReference>
<evidence type="ECO:0000256" key="2">
    <source>
        <dbReference type="SAM" id="SignalP"/>
    </source>
</evidence>